<dbReference type="AlphaFoldDB" id="A0A0D9VNE3"/>
<feature type="region of interest" description="Disordered" evidence="2">
    <location>
        <begin position="25"/>
        <end position="57"/>
    </location>
</feature>
<organism evidence="3 4">
    <name type="scientific">Leersia perrieri</name>
    <dbReference type="NCBI Taxonomy" id="77586"/>
    <lineage>
        <taxon>Eukaryota</taxon>
        <taxon>Viridiplantae</taxon>
        <taxon>Streptophyta</taxon>
        <taxon>Embryophyta</taxon>
        <taxon>Tracheophyta</taxon>
        <taxon>Spermatophyta</taxon>
        <taxon>Magnoliopsida</taxon>
        <taxon>Liliopsida</taxon>
        <taxon>Poales</taxon>
        <taxon>Poaceae</taxon>
        <taxon>BOP clade</taxon>
        <taxon>Oryzoideae</taxon>
        <taxon>Oryzeae</taxon>
        <taxon>Oryzinae</taxon>
        <taxon>Leersia</taxon>
    </lineage>
</organism>
<reference evidence="4" key="2">
    <citation type="submission" date="2013-12" db="EMBL/GenBank/DDBJ databases">
        <authorList>
            <person name="Yu Y."/>
            <person name="Lee S."/>
            <person name="de Baynast K."/>
            <person name="Wissotski M."/>
            <person name="Liu L."/>
            <person name="Talag J."/>
            <person name="Goicoechea J."/>
            <person name="Angelova A."/>
            <person name="Jetty R."/>
            <person name="Kudrna D."/>
            <person name="Golser W."/>
            <person name="Rivera L."/>
            <person name="Zhang J."/>
            <person name="Wing R."/>
        </authorList>
    </citation>
    <scope>NUCLEOTIDE SEQUENCE</scope>
</reference>
<feature type="coiled-coil region" evidence="1">
    <location>
        <begin position="114"/>
        <end position="267"/>
    </location>
</feature>
<dbReference type="PANTHER" id="PTHR47270">
    <property type="entry name" value="PROTEIN MLP1-LIKE"/>
    <property type="match status" value="1"/>
</dbReference>
<reference evidence="3" key="3">
    <citation type="submission" date="2015-04" db="UniProtKB">
        <authorList>
            <consortium name="EnsemblPlants"/>
        </authorList>
    </citation>
    <scope>IDENTIFICATION</scope>
</reference>
<feature type="coiled-coil region" evidence="1">
    <location>
        <begin position="570"/>
        <end position="755"/>
    </location>
</feature>
<evidence type="ECO:0000256" key="1">
    <source>
        <dbReference type="SAM" id="Coils"/>
    </source>
</evidence>
<feature type="compositionally biased region" description="Polar residues" evidence="2">
    <location>
        <begin position="92"/>
        <end position="101"/>
    </location>
</feature>
<sequence>MTVVQQMMIMTASQMALIEMSFSASGSHRSSNSGDSIADKTNLSPRDSSNGGVHVGRQDSASSYVSYVSASRGDDGFRSNNSSFSSRASGPNVLQGNTPKSFGNGFGQLSLGTSDSSKELLEAAEETIEELRDEAKMWERHSRKLKADLEMLKKECSEKSKQQAELAVELSAAHAERDSYRQEIEELKSSMQEVTTRQKVGTSKYGDWIDLQKELEDDVKFLKDSNANLSVQLKNTQEANIELVSILQELEETIEEQKAEITRISKVNNVTDPDALKNGSLVKQDTEWAKQMSIKEDEITMLREKLNRVLNIENAGAAGSDVVYLELEKENELLRVKIQELEKDCSELTDENLELIYKLKEVGGITKSQGHCISNNSNLQIGELKAHIRQLEEELRNKELLHTGSFAGASISSSKELQEKCADLELKLLNFRSQAYELEEKFRKSQEELEQRNLELSELKQKLDISHSTAVEVVQSGGRGYQFREGMDSEPETDMLKAKIQLQQQENDNLRCSKVEMESTISKIQAEKSQLEERLEASLKESSISSKCLDEVRQDILVLSSSIDSHVSANKVLERKVTELESCKAELELHISDLEQENIDLSERISGLEAQLTYMTNEKESSELQIHDSKSLIVNLKDKVERQQAEMESQRLEFKQKQQEAQRKLSEAQDDSEVLRRSNSKLQSTVESLIEECSSLQNQIADLKRQKLELHGRLTQQEQELDNSKKRNLDFSKTVEFLEAKLSSLQKDISSKEQSLLSELESIFQEHMEQEERINRAHFMLNKIEKEKTLEVENLEREVMSLTAQASSTHEERENATVEAIREVSVLRADKVKLEASLQDVSAQLKHYESQLEDLRKESKSKIKGLVDSLNASKQSEEMLTADAEHMKKLMEVAKSNEDELRKSSGELELKLKASDYEKQQMMEEVSGLKLQVQKIVGLQDEVLKLKSSLDEVKFEKGKLEELLRSVTEECEELKAEKAMLSDKMSNMQETLDNGEEEKRSRIAMQAKLVRLESDLSALEASHVHEAELKNELNRIKRSNSEYQRKVQSLEQENEDLTRRSQLEQMTHIKEEELGKQEIGGSPLDEEAGSHLKIQVLEAKLAEALEENKMYRAQQKSPVSDGQSAAGNGKESSNDRVLQLEGELRDMKERLLNMSLQYAEVEAQRERLVMELKNAKKGGRWF</sequence>
<feature type="compositionally biased region" description="Polar residues" evidence="2">
    <location>
        <begin position="39"/>
        <end position="51"/>
    </location>
</feature>
<reference evidence="3 4" key="1">
    <citation type="submission" date="2012-08" db="EMBL/GenBank/DDBJ databases">
        <title>Oryza genome evolution.</title>
        <authorList>
            <person name="Wing R.A."/>
        </authorList>
    </citation>
    <scope>NUCLEOTIDE SEQUENCE</scope>
</reference>
<feature type="coiled-coil region" evidence="1">
    <location>
        <begin position="950"/>
        <end position="1067"/>
    </location>
</feature>
<dbReference type="EnsemblPlants" id="LPERR03G00560.1">
    <property type="protein sequence ID" value="LPERR03G00560.1"/>
    <property type="gene ID" value="LPERR03G00560"/>
</dbReference>
<feature type="compositionally biased region" description="Low complexity" evidence="2">
    <location>
        <begin position="78"/>
        <end position="90"/>
    </location>
</feature>
<keyword evidence="1" id="KW-0175">Coiled coil</keyword>
<dbReference type="eggNOG" id="ENOG502QTRF">
    <property type="taxonomic scope" value="Eukaryota"/>
</dbReference>
<evidence type="ECO:0008006" key="5">
    <source>
        <dbReference type="Google" id="ProtNLM"/>
    </source>
</evidence>
<dbReference type="PANTHER" id="PTHR47270:SF3">
    <property type="entry name" value="HYPOTETICAL PROTEIN"/>
    <property type="match status" value="1"/>
</dbReference>
<feature type="coiled-coil region" evidence="1">
    <location>
        <begin position="785"/>
        <end position="858"/>
    </location>
</feature>
<dbReference type="Gramene" id="LPERR03G00560.1">
    <property type="protein sequence ID" value="LPERR03G00560.1"/>
    <property type="gene ID" value="LPERR03G00560"/>
</dbReference>
<feature type="region of interest" description="Disordered" evidence="2">
    <location>
        <begin position="1111"/>
        <end position="1136"/>
    </location>
</feature>
<evidence type="ECO:0000256" key="2">
    <source>
        <dbReference type="SAM" id="MobiDB-lite"/>
    </source>
</evidence>
<dbReference type="STRING" id="77586.A0A0D9VNE3"/>
<feature type="coiled-coil region" evidence="1">
    <location>
        <begin position="324"/>
        <end position="466"/>
    </location>
</feature>
<dbReference type="Proteomes" id="UP000032180">
    <property type="component" value="Chromosome 3"/>
</dbReference>
<protein>
    <recommendedName>
        <fullName evidence="5">Myosin heavy chain-related protein</fullName>
    </recommendedName>
</protein>
<proteinExistence type="predicted"/>
<feature type="region of interest" description="Disordered" evidence="2">
    <location>
        <begin position="75"/>
        <end position="109"/>
    </location>
</feature>
<evidence type="ECO:0000313" key="4">
    <source>
        <dbReference type="Proteomes" id="UP000032180"/>
    </source>
</evidence>
<dbReference type="HOGENOM" id="CLU_005152_0_0_1"/>
<feature type="region of interest" description="Disordered" evidence="2">
    <location>
        <begin position="1068"/>
        <end position="1087"/>
    </location>
</feature>
<dbReference type="Gene3D" id="1.10.287.1490">
    <property type="match status" value="1"/>
</dbReference>
<evidence type="ECO:0000313" key="3">
    <source>
        <dbReference type="EnsemblPlants" id="LPERR03G00560.1"/>
    </source>
</evidence>
<keyword evidence="4" id="KW-1185">Reference proteome</keyword>
<feature type="compositionally biased region" description="Polar residues" evidence="2">
    <location>
        <begin position="1114"/>
        <end position="1126"/>
    </location>
</feature>
<feature type="compositionally biased region" description="Low complexity" evidence="2">
    <location>
        <begin position="25"/>
        <end position="36"/>
    </location>
</feature>
<dbReference type="SUPFAM" id="SSF57997">
    <property type="entry name" value="Tropomyosin"/>
    <property type="match status" value="1"/>
</dbReference>
<feature type="coiled-coil region" evidence="1">
    <location>
        <begin position="514"/>
        <end position="541"/>
    </location>
</feature>
<name>A0A0D9VNE3_9ORYZ</name>
<accession>A0A0D9VNE3</accession>